<sequence>MTEERPYRKQMPIEKVWAIIDEMVMRNELDGVLVEKIKLIL</sequence>
<evidence type="ECO:0000313" key="1">
    <source>
        <dbReference type="EMBL" id="MBB6446810.1"/>
    </source>
</evidence>
<dbReference type="AlphaFoldDB" id="A0A7X0HWB3"/>
<name>A0A7X0HWB3_9BACI</name>
<protein>
    <submittedName>
        <fullName evidence="1">HD-GYP domain-containing protein (C-di-GMP phosphodiesterase class II)</fullName>
    </submittedName>
</protein>
<proteinExistence type="predicted"/>
<dbReference type="RefSeq" id="WP_377802197.1">
    <property type="nucleotide sequence ID" value="NZ_JBHLZA010000066.1"/>
</dbReference>
<dbReference type="Proteomes" id="UP000531594">
    <property type="component" value="Unassembled WGS sequence"/>
</dbReference>
<gene>
    <name evidence="1" type="ORF">HNR53_003474</name>
</gene>
<keyword evidence="2" id="KW-1185">Reference proteome</keyword>
<evidence type="ECO:0000313" key="2">
    <source>
        <dbReference type="Proteomes" id="UP000531594"/>
    </source>
</evidence>
<comment type="caution">
    <text evidence="1">The sequence shown here is derived from an EMBL/GenBank/DDBJ whole genome shotgun (WGS) entry which is preliminary data.</text>
</comment>
<reference evidence="1 2" key="1">
    <citation type="submission" date="2020-08" db="EMBL/GenBank/DDBJ databases">
        <title>Genomic Encyclopedia of Type Strains, Phase IV (KMG-IV): sequencing the most valuable type-strain genomes for metagenomic binning, comparative biology and taxonomic classification.</title>
        <authorList>
            <person name="Goeker M."/>
        </authorList>
    </citation>
    <scope>NUCLEOTIDE SEQUENCE [LARGE SCALE GENOMIC DNA]</scope>
    <source>
        <strain evidence="1 2">DSM 5391</strain>
    </source>
</reference>
<dbReference type="EMBL" id="JACHGK010000013">
    <property type="protein sequence ID" value="MBB6446810.1"/>
    <property type="molecule type" value="Genomic_DNA"/>
</dbReference>
<organism evidence="1 2">
    <name type="scientific">Bacillus benzoevorans</name>
    <dbReference type="NCBI Taxonomy" id="1456"/>
    <lineage>
        <taxon>Bacteria</taxon>
        <taxon>Bacillati</taxon>
        <taxon>Bacillota</taxon>
        <taxon>Bacilli</taxon>
        <taxon>Bacillales</taxon>
        <taxon>Bacillaceae</taxon>
        <taxon>Bacillus</taxon>
    </lineage>
</organism>
<accession>A0A7X0HWB3</accession>